<dbReference type="PANTHER" id="PTHR45947">
    <property type="entry name" value="SULFOQUINOVOSYL TRANSFERASE SQD2"/>
    <property type="match status" value="1"/>
</dbReference>
<accession>A0A1M6GHU4</accession>
<gene>
    <name evidence="3" type="ORF">SAMN04487908_10986</name>
</gene>
<organism evidence="3 4">
    <name type="scientific">Aequorivita viscosa</name>
    <dbReference type="NCBI Taxonomy" id="797419"/>
    <lineage>
        <taxon>Bacteria</taxon>
        <taxon>Pseudomonadati</taxon>
        <taxon>Bacteroidota</taxon>
        <taxon>Flavobacteriia</taxon>
        <taxon>Flavobacteriales</taxon>
        <taxon>Flavobacteriaceae</taxon>
        <taxon>Aequorivita</taxon>
    </lineage>
</organism>
<dbReference type="InterPro" id="IPR001296">
    <property type="entry name" value="Glyco_trans_1"/>
</dbReference>
<dbReference type="InterPro" id="IPR050194">
    <property type="entry name" value="Glycosyltransferase_grp1"/>
</dbReference>
<feature type="domain" description="Glycosyl transferase family 1" evidence="1">
    <location>
        <begin position="174"/>
        <end position="313"/>
    </location>
</feature>
<dbReference type="OrthoDB" id="823685at2"/>
<keyword evidence="3" id="KW-0808">Transferase</keyword>
<sequence>MKVLQIIDTLEVGGAERVFVDMCNILYENNRDVSALILLKDKGELAGQLKVPILPFSRKSKWSVVSMYNCSKILKQFDIIHCHSKHVFRYIWLVNILSGVKKNIILQDHSSFKTVGKQLLLFKYLLKPQHYIGVSEEINQHAVKKIGLSIKSVYLLENIILRTNVKQTRTITDFVLVSNIKSSKNNLFALEVVKSFSKKSIRIIGHVQGQSYYEKLRAFSEKNKLSTNFVTNSQEVQSILKNSKVGLHTSPSETGPLVLIEYLAQGLPFLAYETGEVAKILKPHFPEYFIDNFKVAEWKERLDLIMNSTPNTPKMERVFEQYFGEEQYFEKLENIYACIKT</sequence>
<protein>
    <submittedName>
        <fullName evidence="3">Glycosyltransferase involved in cell wall bisynthesis</fullName>
    </submittedName>
</protein>
<dbReference type="STRING" id="797419.SAMN05216556_11128"/>
<dbReference type="AlphaFoldDB" id="A0A1M6GHU4"/>
<keyword evidence="4" id="KW-1185">Reference proteome</keyword>
<dbReference type="Pfam" id="PF13439">
    <property type="entry name" value="Glyco_transf_4"/>
    <property type="match status" value="1"/>
</dbReference>
<dbReference type="GO" id="GO:0016757">
    <property type="term" value="F:glycosyltransferase activity"/>
    <property type="evidence" value="ECO:0007669"/>
    <property type="project" value="InterPro"/>
</dbReference>
<dbReference type="RefSeq" id="WP_073217344.1">
    <property type="nucleotide sequence ID" value="NZ_FNNS01000011.1"/>
</dbReference>
<evidence type="ECO:0000259" key="1">
    <source>
        <dbReference type="Pfam" id="PF00534"/>
    </source>
</evidence>
<dbReference type="PANTHER" id="PTHR45947:SF3">
    <property type="entry name" value="SULFOQUINOVOSYL TRANSFERASE SQD2"/>
    <property type="match status" value="1"/>
</dbReference>
<evidence type="ECO:0000313" key="4">
    <source>
        <dbReference type="Proteomes" id="UP000184172"/>
    </source>
</evidence>
<name>A0A1M6GHU4_9FLAO</name>
<dbReference type="Pfam" id="PF00534">
    <property type="entry name" value="Glycos_transf_1"/>
    <property type="match status" value="1"/>
</dbReference>
<dbReference type="EMBL" id="FQYV01000009">
    <property type="protein sequence ID" value="SHJ09463.1"/>
    <property type="molecule type" value="Genomic_DNA"/>
</dbReference>
<dbReference type="Proteomes" id="UP000184172">
    <property type="component" value="Unassembled WGS sequence"/>
</dbReference>
<dbReference type="InterPro" id="IPR028098">
    <property type="entry name" value="Glyco_trans_4-like_N"/>
</dbReference>
<evidence type="ECO:0000259" key="2">
    <source>
        <dbReference type="Pfam" id="PF13439"/>
    </source>
</evidence>
<dbReference type="Gene3D" id="3.40.50.2000">
    <property type="entry name" value="Glycogen Phosphorylase B"/>
    <property type="match status" value="2"/>
</dbReference>
<dbReference type="SUPFAM" id="SSF53756">
    <property type="entry name" value="UDP-Glycosyltransferase/glycogen phosphorylase"/>
    <property type="match status" value="1"/>
</dbReference>
<proteinExistence type="predicted"/>
<reference evidence="4" key="1">
    <citation type="submission" date="2016-11" db="EMBL/GenBank/DDBJ databases">
        <authorList>
            <person name="Varghese N."/>
            <person name="Submissions S."/>
        </authorList>
    </citation>
    <scope>NUCLEOTIDE SEQUENCE [LARGE SCALE GENOMIC DNA]</scope>
    <source>
        <strain evidence="4">DSM 26349</strain>
    </source>
</reference>
<feature type="domain" description="Glycosyltransferase subfamily 4-like N-terminal" evidence="2">
    <location>
        <begin position="12"/>
        <end position="149"/>
    </location>
</feature>
<evidence type="ECO:0000313" key="3">
    <source>
        <dbReference type="EMBL" id="SHJ09463.1"/>
    </source>
</evidence>